<sequence length="374" mass="39885">MSEDNKVEERGIAAVGNTAPGAQAKGRVVIIVVAVLGIVGLTALTWKSEKKKEDKPEIAVKTGAVRGLDVAQVRQTEAPPAETKPAEPEERKVEVEDKMSEAARRAPVIAFRGTTKAAAQASDAAADPGVRQPGKMFEDNPLRSKLQATPITGVTASAITNMHMVVPQGTHIPCVLESAISSDQPGFVTCIVQRDVLSASGQVVLMEKGTQVTGEYQNGIERGQGRIFVLWSRARTSTGVIVNLASPATDAVGRAGFDGKIDHKFWERFGGALLLSIVKDGGAYLAGLSQQSGQTIQLNSTQASANNAAAIAVENSINIKPTLYKNQGELVSIFVARDLDFSSVYDLRRTETRTQIYDRTVSGDLSRTPPPPRK</sequence>
<reference evidence="9 10" key="1">
    <citation type="submission" date="2016-10" db="EMBL/GenBank/DDBJ databases">
        <authorList>
            <person name="de Groot N.N."/>
        </authorList>
    </citation>
    <scope>NUCLEOTIDE SEQUENCE [LARGE SCALE GENOMIC DNA]</scope>
    <source>
        <strain evidence="9 10">R5</strain>
    </source>
</reference>
<dbReference type="NCBIfam" id="NF038091">
    <property type="entry name" value="T4SS_VirB10"/>
    <property type="match status" value="1"/>
</dbReference>
<dbReference type="AlphaFoldDB" id="A0A1G7NKC8"/>
<proteinExistence type="inferred from homology"/>
<evidence type="ECO:0000256" key="6">
    <source>
        <dbReference type="ARBA" id="ARBA00023136"/>
    </source>
</evidence>
<dbReference type="GO" id="GO:0005886">
    <property type="term" value="C:plasma membrane"/>
    <property type="evidence" value="ECO:0007669"/>
    <property type="project" value="UniProtKB-SubCell"/>
</dbReference>
<dbReference type="InterPro" id="IPR005498">
    <property type="entry name" value="T4SS_VirB10/TraB/TrbI"/>
</dbReference>
<evidence type="ECO:0000313" key="9">
    <source>
        <dbReference type="EMBL" id="SDF74575.1"/>
    </source>
</evidence>
<keyword evidence="6 8" id="KW-0472">Membrane</keyword>
<dbReference type="InterPro" id="IPR042217">
    <property type="entry name" value="T4SS_VirB10/TrbI"/>
</dbReference>
<dbReference type="RefSeq" id="WP_092090169.1">
    <property type="nucleotide sequence ID" value="NZ_FMZW01000071.1"/>
</dbReference>
<evidence type="ECO:0000256" key="4">
    <source>
        <dbReference type="ARBA" id="ARBA00022692"/>
    </source>
</evidence>
<evidence type="ECO:0000256" key="2">
    <source>
        <dbReference type="ARBA" id="ARBA00010265"/>
    </source>
</evidence>
<evidence type="ECO:0000256" key="8">
    <source>
        <dbReference type="SAM" id="Phobius"/>
    </source>
</evidence>
<feature type="compositionally biased region" description="Basic and acidic residues" evidence="7">
    <location>
        <begin position="84"/>
        <end position="94"/>
    </location>
</feature>
<evidence type="ECO:0000256" key="5">
    <source>
        <dbReference type="ARBA" id="ARBA00022989"/>
    </source>
</evidence>
<feature type="region of interest" description="Disordered" evidence="7">
    <location>
        <begin position="75"/>
        <end position="94"/>
    </location>
</feature>
<dbReference type="Pfam" id="PF03743">
    <property type="entry name" value="TrbI"/>
    <property type="match status" value="1"/>
</dbReference>
<evidence type="ECO:0000256" key="1">
    <source>
        <dbReference type="ARBA" id="ARBA00004162"/>
    </source>
</evidence>
<dbReference type="CDD" id="cd16429">
    <property type="entry name" value="VirB10"/>
    <property type="match status" value="1"/>
</dbReference>
<keyword evidence="5 8" id="KW-1133">Transmembrane helix</keyword>
<feature type="transmembrane region" description="Helical" evidence="8">
    <location>
        <begin position="28"/>
        <end position="46"/>
    </location>
</feature>
<dbReference type="EMBL" id="FMZW01000071">
    <property type="protein sequence ID" value="SDF74575.1"/>
    <property type="molecule type" value="Genomic_DNA"/>
</dbReference>
<comment type="similarity">
    <text evidence="2">Belongs to the TrbI/VirB10 family.</text>
</comment>
<dbReference type="InterPro" id="IPR047695">
    <property type="entry name" value="T4SS_VirB10/PtlG"/>
</dbReference>
<dbReference type="Proteomes" id="UP000199245">
    <property type="component" value="Unassembled WGS sequence"/>
</dbReference>
<evidence type="ECO:0000256" key="7">
    <source>
        <dbReference type="SAM" id="MobiDB-lite"/>
    </source>
</evidence>
<feature type="region of interest" description="Disordered" evidence="7">
    <location>
        <begin position="120"/>
        <end position="143"/>
    </location>
</feature>
<dbReference type="Gene3D" id="2.40.128.260">
    <property type="entry name" value="Type IV secretion system, VirB10/TraB/TrbI"/>
    <property type="match status" value="2"/>
</dbReference>
<keyword evidence="3" id="KW-1003">Cell membrane</keyword>
<evidence type="ECO:0000256" key="3">
    <source>
        <dbReference type="ARBA" id="ARBA00022475"/>
    </source>
</evidence>
<protein>
    <submittedName>
        <fullName evidence="9">Type IV secretion system protein VirB10</fullName>
    </submittedName>
</protein>
<name>A0A1G7NKC8_9BRAD</name>
<organism evidence="9 10">
    <name type="scientific">Bradyrhizobium brasilense</name>
    <dbReference type="NCBI Taxonomy" id="1419277"/>
    <lineage>
        <taxon>Bacteria</taxon>
        <taxon>Pseudomonadati</taxon>
        <taxon>Pseudomonadota</taxon>
        <taxon>Alphaproteobacteria</taxon>
        <taxon>Hyphomicrobiales</taxon>
        <taxon>Nitrobacteraceae</taxon>
        <taxon>Bradyrhizobium</taxon>
    </lineage>
</organism>
<comment type="subcellular location">
    <subcellularLocation>
        <location evidence="1">Cell membrane</location>
        <topology evidence="1">Single-pass membrane protein</topology>
    </subcellularLocation>
</comment>
<keyword evidence="4 8" id="KW-0812">Transmembrane</keyword>
<accession>A0A1G7NKC8</accession>
<gene>
    <name evidence="9" type="ORF">SAMN05216337_107111</name>
</gene>
<evidence type="ECO:0000313" key="10">
    <source>
        <dbReference type="Proteomes" id="UP000199245"/>
    </source>
</evidence>